<dbReference type="InterPro" id="IPR049331">
    <property type="entry name" value="Top1B_N_bact"/>
</dbReference>
<accession>A0A1T5E8Q3</accession>
<dbReference type="InterPro" id="IPR014711">
    <property type="entry name" value="TopoI_cat_a-hlx-sub_euk"/>
</dbReference>
<feature type="domain" description="DNA topoisomerase IB N-terminal" evidence="2">
    <location>
        <begin position="26"/>
        <end position="74"/>
    </location>
</feature>
<dbReference type="InterPro" id="IPR035447">
    <property type="entry name" value="DNA_topo_I_N_sf"/>
</dbReference>
<sequence>MPRRPIDPPDTIDSVPGITRIRRGGGWRFVAPDGSTVRDPDERMRILALGIPPAWRRVWINPDPDAPVQATGIDAAGRKQYRYNSAWREARDEEKFAALPEFAAHLPRLRAVVRRALRSDDPWERARAAAVRLLDGFAIRVGSDDSAARGSFGATTLLNRHARIDGDAIRLCFFGKHGIRADLSGRDAALAAALAELKQAGAGELFAMRSGVRVRAADINQWIAELTDGSGTAKTFRTWRACAVAAGMLARGRRTSVKTLLGEVARQLGNTPAVCRKSYVAPVFIEMAKAGRWIETIPATPRSLRANERASLAVLTGRI</sequence>
<keyword evidence="3" id="KW-0413">Isomerase</keyword>
<dbReference type="GO" id="GO:0006265">
    <property type="term" value="P:DNA topological change"/>
    <property type="evidence" value="ECO:0007669"/>
    <property type="project" value="InterPro"/>
</dbReference>
<dbReference type="Pfam" id="PF01028">
    <property type="entry name" value="Topoisom_I"/>
    <property type="match status" value="1"/>
</dbReference>
<dbReference type="SUPFAM" id="SSF55869">
    <property type="entry name" value="DNA topoisomerase I domain"/>
    <property type="match status" value="1"/>
</dbReference>
<dbReference type="AlphaFoldDB" id="A0A1T5E8Q3"/>
<dbReference type="Gene3D" id="3.30.66.10">
    <property type="entry name" value="DNA topoisomerase I domain"/>
    <property type="match status" value="1"/>
</dbReference>
<dbReference type="GO" id="GO:0003917">
    <property type="term" value="F:DNA topoisomerase type I (single strand cut, ATP-independent) activity"/>
    <property type="evidence" value="ECO:0007669"/>
    <property type="project" value="InterPro"/>
</dbReference>
<dbReference type="Gene3D" id="1.10.132.120">
    <property type="match status" value="1"/>
</dbReference>
<evidence type="ECO:0000313" key="4">
    <source>
        <dbReference type="Proteomes" id="UP000189818"/>
    </source>
</evidence>
<gene>
    <name evidence="3" type="ORF">SAMN06295920_106280</name>
</gene>
<dbReference type="Proteomes" id="UP000189818">
    <property type="component" value="Unassembled WGS sequence"/>
</dbReference>
<evidence type="ECO:0000259" key="2">
    <source>
        <dbReference type="Pfam" id="PF21338"/>
    </source>
</evidence>
<evidence type="ECO:0000259" key="1">
    <source>
        <dbReference type="Pfam" id="PF01028"/>
    </source>
</evidence>
<dbReference type="InterPro" id="IPR013500">
    <property type="entry name" value="TopoI_cat_euk"/>
</dbReference>
<protein>
    <submittedName>
        <fullName evidence="3">DNA topoisomerase-1</fullName>
    </submittedName>
</protein>
<dbReference type="Gene3D" id="3.90.15.10">
    <property type="entry name" value="Topoisomerase I, Chain A, domain 3"/>
    <property type="match status" value="1"/>
</dbReference>
<dbReference type="OrthoDB" id="9778962at2"/>
<dbReference type="PROSITE" id="PS52038">
    <property type="entry name" value="TOPO_IB_2"/>
    <property type="match status" value="1"/>
</dbReference>
<reference evidence="4" key="1">
    <citation type="submission" date="2017-02" db="EMBL/GenBank/DDBJ databases">
        <authorList>
            <person name="Varghese N."/>
            <person name="Submissions S."/>
        </authorList>
    </citation>
    <scope>NUCLEOTIDE SEQUENCE [LARGE SCALE GENOMIC DNA]</scope>
    <source>
        <strain evidence="4">UM2</strain>
    </source>
</reference>
<proteinExistence type="predicted"/>
<evidence type="ECO:0000313" key="3">
    <source>
        <dbReference type="EMBL" id="SKB80418.1"/>
    </source>
</evidence>
<dbReference type="InterPro" id="IPR011010">
    <property type="entry name" value="DNA_brk_join_enz"/>
</dbReference>
<dbReference type="SUPFAM" id="SSF56349">
    <property type="entry name" value="DNA breaking-rejoining enzymes"/>
    <property type="match status" value="1"/>
</dbReference>
<keyword evidence="4" id="KW-1185">Reference proteome</keyword>
<dbReference type="GO" id="GO:0003677">
    <property type="term" value="F:DNA binding"/>
    <property type="evidence" value="ECO:0007669"/>
    <property type="project" value="InterPro"/>
</dbReference>
<dbReference type="STRING" id="439228.SAMN06295920_106280"/>
<organism evidence="3 4">
    <name type="scientific">Rhizorhabdus histidinilytica</name>
    <dbReference type="NCBI Taxonomy" id="439228"/>
    <lineage>
        <taxon>Bacteria</taxon>
        <taxon>Pseudomonadati</taxon>
        <taxon>Pseudomonadota</taxon>
        <taxon>Alphaproteobacteria</taxon>
        <taxon>Sphingomonadales</taxon>
        <taxon>Sphingomonadaceae</taxon>
        <taxon>Rhizorhabdus</taxon>
    </lineage>
</organism>
<name>A0A1T5E8Q3_9SPHN</name>
<dbReference type="EMBL" id="FUYM01000006">
    <property type="protein sequence ID" value="SKB80418.1"/>
    <property type="molecule type" value="Genomic_DNA"/>
</dbReference>
<feature type="domain" description="DNA topoisomerase I catalytic core eukaryotic-type" evidence="1">
    <location>
        <begin position="84"/>
        <end position="259"/>
    </location>
</feature>
<dbReference type="RefSeq" id="WP_079649017.1">
    <property type="nucleotide sequence ID" value="NZ_JBHRVT010000003.1"/>
</dbReference>
<dbReference type="Pfam" id="PF21338">
    <property type="entry name" value="Top1B_N_bact"/>
    <property type="match status" value="1"/>
</dbReference>